<evidence type="ECO:0000313" key="2">
    <source>
        <dbReference type="Proteomes" id="UP000234667"/>
    </source>
</evidence>
<gene>
    <name evidence="1" type="ORF">CWN49_11805</name>
</gene>
<name>A0A2J5PWZ1_9ENTR</name>
<reference evidence="1 2" key="1">
    <citation type="submission" date="2017-11" db="EMBL/GenBank/DDBJ databases">
        <authorList>
            <person name="Han C.G."/>
        </authorList>
    </citation>
    <scope>NUCLEOTIDE SEQUENCE [LARGE SCALE GENOMIC DNA]</scope>
    <source>
        <strain evidence="1 2">A10</strain>
    </source>
</reference>
<dbReference type="Proteomes" id="UP000234667">
    <property type="component" value="Unassembled WGS sequence"/>
</dbReference>
<proteinExistence type="predicted"/>
<reference evidence="1 2" key="2">
    <citation type="submission" date="2018-01" db="EMBL/GenBank/DDBJ databases">
        <title>Genomic study of Klebsiella pneumoniae.</title>
        <authorList>
            <person name="Yang Y."/>
            <person name="Bicalho R."/>
        </authorList>
    </citation>
    <scope>NUCLEOTIDE SEQUENCE [LARGE SCALE GENOMIC DNA]</scope>
    <source>
        <strain evidence="1 2">A10</strain>
    </source>
</reference>
<evidence type="ECO:0000313" key="1">
    <source>
        <dbReference type="EMBL" id="PLO70561.1"/>
    </source>
</evidence>
<dbReference type="EMBL" id="PIDR01000297">
    <property type="protein sequence ID" value="PLO70561.1"/>
    <property type="molecule type" value="Genomic_DNA"/>
</dbReference>
<sequence length="61" mass="7016">MAEPLKWHNNPLIPWFYLVYAQYYGYRSLDQVSLLSVGQMRADVGEKWRKLDAVGIDGGQA</sequence>
<protein>
    <submittedName>
        <fullName evidence="1">Uncharacterized protein</fullName>
    </submittedName>
</protein>
<comment type="caution">
    <text evidence="1">The sequence shown here is derived from an EMBL/GenBank/DDBJ whole genome shotgun (WGS) entry which is preliminary data.</text>
</comment>
<dbReference type="AlphaFoldDB" id="A0A2J5PWZ1"/>
<accession>A0A2J5PWZ1</accession>
<organism evidence="1 2">
    <name type="scientific">Klebsiella michiganensis</name>
    <dbReference type="NCBI Taxonomy" id="1134687"/>
    <lineage>
        <taxon>Bacteria</taxon>
        <taxon>Pseudomonadati</taxon>
        <taxon>Pseudomonadota</taxon>
        <taxon>Gammaproteobacteria</taxon>
        <taxon>Enterobacterales</taxon>
        <taxon>Enterobacteriaceae</taxon>
        <taxon>Klebsiella/Raoultella group</taxon>
        <taxon>Klebsiella</taxon>
    </lineage>
</organism>